<feature type="region of interest" description="Disordered" evidence="1">
    <location>
        <begin position="84"/>
        <end position="112"/>
    </location>
</feature>
<feature type="compositionally biased region" description="Basic and acidic residues" evidence="1">
    <location>
        <begin position="363"/>
        <end position="377"/>
    </location>
</feature>
<feature type="compositionally biased region" description="Low complexity" evidence="1">
    <location>
        <begin position="103"/>
        <end position="112"/>
    </location>
</feature>
<gene>
    <name evidence="2" type="ORF">LOCC1_G008473</name>
</gene>
<feature type="compositionally biased region" description="Polar residues" evidence="1">
    <location>
        <begin position="378"/>
        <end position="392"/>
    </location>
</feature>
<comment type="caution">
    <text evidence="2">The sequence shown here is derived from an EMBL/GenBank/DDBJ whole genome shotgun (WGS) entry which is preliminary data.</text>
</comment>
<keyword evidence="3" id="KW-1185">Reference proteome</keyword>
<evidence type="ECO:0000313" key="2">
    <source>
        <dbReference type="EMBL" id="TVY33928.1"/>
    </source>
</evidence>
<organism evidence="2 3">
    <name type="scientific">Lachnellula occidentalis</name>
    <dbReference type="NCBI Taxonomy" id="215460"/>
    <lineage>
        <taxon>Eukaryota</taxon>
        <taxon>Fungi</taxon>
        <taxon>Dikarya</taxon>
        <taxon>Ascomycota</taxon>
        <taxon>Pezizomycotina</taxon>
        <taxon>Leotiomycetes</taxon>
        <taxon>Helotiales</taxon>
        <taxon>Lachnaceae</taxon>
        <taxon>Lachnellula</taxon>
    </lineage>
</organism>
<proteinExistence type="predicted"/>
<protein>
    <submittedName>
        <fullName evidence="2">Uncharacterized protein</fullName>
    </submittedName>
</protein>
<evidence type="ECO:0000256" key="1">
    <source>
        <dbReference type="SAM" id="MobiDB-lite"/>
    </source>
</evidence>
<accession>A0A8H8RGQ8</accession>
<feature type="region of interest" description="Disordered" evidence="1">
    <location>
        <begin position="435"/>
        <end position="500"/>
    </location>
</feature>
<dbReference type="EMBL" id="QGMI01001269">
    <property type="protein sequence ID" value="TVY33928.1"/>
    <property type="molecule type" value="Genomic_DNA"/>
</dbReference>
<dbReference type="OrthoDB" id="5244857at2759"/>
<sequence length="736" mass="80969">MSYQDRPAALYASLIYYLLQCTAAAMLLQKTSSRFKQFIAHRRKDSFETSGEIKEGAGLTAWNLSTNNPRRLSWLSQSPPTEIATLRRTSSSARTRSRPLPPATSTAYSSSSSLCSCDCKSDPCPVECSLSSPEPSPRPPEVLYLPPLSSTKSRSDAETWRLIFSEPLLSLPASTSPDTNTKASSSAKTRVSTFDLIEALSIDPVDEDTTPTQSVKSLELSDMEDFSGGVDELIRETDAAFQAVGNALEDAKAATQGWWGSSPVKRPVTIPRALLMNNPRIPIMPLAKGPLSRSVSIAKAKRKKTAKRRNILGRALRTVPTPPADAPARWTLTDVTTNVVDVFSGKMFRTEADEMLTPGRIQRMKEERGMEHSRKISAESSRTTSTNDSTPTEPFHLESLSSRIDAARVHSPPLPSPVLPPPATPIATRDLQVKTGAPKYTPGSNSSMVINDLTFPSPPRPPRSRSDSCVPALLPTIPEVSPLTPSTTHTVLTHPKPPEVPPQPVQDYILLPSTLFTLTSPHFRHGPIRVDRILKYPHDPSPEPEAEPLDWTAFQMAIQGTMNDTSAVDDADDEWEADEAELDDIMNWWHGFGFDGFGRLSQDAPALTRSVDSEKTPSANILSEADSDEKMLVQLETRDYADRSIELSRGSGDFEDILWNRFELDSISVTEIEHKKPPKGHDSSPQSPMSPMGDFDPRDIGMGDEVPIPMGFNLGHDLGDFLSWETEHVRPESINR</sequence>
<reference evidence="2 3" key="1">
    <citation type="submission" date="2018-05" db="EMBL/GenBank/DDBJ databases">
        <title>Genome sequencing and assembly of the regulated plant pathogen Lachnellula willkommii and related sister species for the development of diagnostic species identification markers.</title>
        <authorList>
            <person name="Giroux E."/>
            <person name="Bilodeau G."/>
        </authorList>
    </citation>
    <scope>NUCLEOTIDE SEQUENCE [LARGE SCALE GENOMIC DNA]</scope>
    <source>
        <strain evidence="2 3">CBS 160.35</strain>
    </source>
</reference>
<name>A0A8H8RGQ8_9HELO</name>
<dbReference type="Proteomes" id="UP000443090">
    <property type="component" value="Unassembled WGS sequence"/>
</dbReference>
<feature type="compositionally biased region" description="Low complexity" evidence="1">
    <location>
        <begin position="84"/>
        <end position="94"/>
    </location>
</feature>
<feature type="compositionally biased region" description="Basic and acidic residues" evidence="1">
    <location>
        <begin position="671"/>
        <end position="682"/>
    </location>
</feature>
<dbReference type="AlphaFoldDB" id="A0A8H8RGQ8"/>
<feature type="region of interest" description="Disordered" evidence="1">
    <location>
        <begin position="670"/>
        <end position="708"/>
    </location>
</feature>
<evidence type="ECO:0000313" key="3">
    <source>
        <dbReference type="Proteomes" id="UP000443090"/>
    </source>
</evidence>
<feature type="region of interest" description="Disordered" evidence="1">
    <location>
        <begin position="359"/>
        <end position="395"/>
    </location>
</feature>